<gene>
    <name evidence="2" type="ORF">GKO46_00990</name>
    <name evidence="3" type="ORF">GKO48_08235</name>
</gene>
<reference evidence="4 5" key="1">
    <citation type="submission" date="2019-11" db="EMBL/GenBank/DDBJ databases">
        <authorList>
            <person name="Cho J.-C."/>
        </authorList>
    </citation>
    <scope>NUCLEOTIDE SEQUENCE [LARGE SCALE GENOMIC DNA]</scope>
    <source>
        <strain evidence="3 4">JH1073</strain>
        <strain evidence="2 5">JH702</strain>
    </source>
</reference>
<accession>A0AAJ6CRV0</accession>
<organism evidence="3 4">
    <name type="scientific">Candidatus Lucifugimonas marina</name>
    <dbReference type="NCBI Taxonomy" id="3038979"/>
    <lineage>
        <taxon>Bacteria</taxon>
        <taxon>Bacillati</taxon>
        <taxon>Chloroflexota</taxon>
        <taxon>Dehalococcoidia</taxon>
        <taxon>SAR202 cluster</taxon>
        <taxon>Candidatus Lucifugimonadales</taxon>
        <taxon>Candidatus Lucifugimonadaceae</taxon>
        <taxon>Candidatus Lucifugimonas</taxon>
    </lineage>
</organism>
<dbReference type="EMBL" id="CP046147">
    <property type="protein sequence ID" value="WFG39606.1"/>
    <property type="molecule type" value="Genomic_DNA"/>
</dbReference>
<proteinExistence type="predicted"/>
<dbReference type="SUPFAM" id="SSF51735">
    <property type="entry name" value="NAD(P)-binding Rossmann-fold domains"/>
    <property type="match status" value="1"/>
</dbReference>
<evidence type="ECO:0000313" key="5">
    <source>
        <dbReference type="Proteomes" id="UP001321249"/>
    </source>
</evidence>
<dbReference type="Pfam" id="PF01370">
    <property type="entry name" value="Epimerase"/>
    <property type="match status" value="1"/>
</dbReference>
<keyword evidence="4" id="KW-1185">Reference proteome</keyword>
<dbReference type="EMBL" id="WMBE01000001">
    <property type="protein sequence ID" value="MDG0865648.1"/>
    <property type="molecule type" value="Genomic_DNA"/>
</dbReference>
<sequence>MNLLITSAASATAQLIAGELSGAHTLRLTDLPENASGDIVAHELGHESETDELLAGIDAVINIGYQGQSGSPAHLMDYSTRRMYNLLQAASDAGVKRYINISTLRLYEDHEENLVVTEKWRTDPSAEDVDLLNAHIAEYVCKEFARDRLIQVVNLRLGWPFVGDSSAKPEDTAVISHGMIGAAVQEALVSEELIQWQDIHVQSPIEHQRFNTNTAARLLPGLAGRLSS</sequence>
<dbReference type="InterPro" id="IPR001509">
    <property type="entry name" value="Epimerase_deHydtase"/>
</dbReference>
<name>A0AAJ6CRV0_9CHLR</name>
<dbReference type="RefSeq" id="WP_342823476.1">
    <property type="nucleotide sequence ID" value="NZ_CP046146.1"/>
</dbReference>
<evidence type="ECO:0000259" key="1">
    <source>
        <dbReference type="Pfam" id="PF01370"/>
    </source>
</evidence>
<evidence type="ECO:0000313" key="3">
    <source>
        <dbReference type="EMBL" id="WFG39606.1"/>
    </source>
</evidence>
<evidence type="ECO:0000313" key="4">
    <source>
        <dbReference type="Proteomes" id="UP001219901"/>
    </source>
</evidence>
<dbReference type="AlphaFoldDB" id="A0AAJ6CRV0"/>
<dbReference type="InterPro" id="IPR036291">
    <property type="entry name" value="NAD(P)-bd_dom_sf"/>
</dbReference>
<dbReference type="Proteomes" id="UP001321249">
    <property type="component" value="Unassembled WGS sequence"/>
</dbReference>
<evidence type="ECO:0000313" key="2">
    <source>
        <dbReference type="EMBL" id="MDG0865648.1"/>
    </source>
</evidence>
<protein>
    <submittedName>
        <fullName evidence="3">NAD(P)H-binding protein</fullName>
    </submittedName>
</protein>
<reference evidence="3" key="2">
    <citation type="journal article" date="2023" name="Nat. Commun.">
        <title>Cultivation of marine bacteria of the SAR202 clade.</title>
        <authorList>
            <person name="Lim Y."/>
            <person name="Seo J.H."/>
            <person name="Giovannoni S.J."/>
            <person name="Kang I."/>
            <person name="Cho J.C."/>
        </authorList>
    </citation>
    <scope>NUCLEOTIDE SEQUENCE</scope>
    <source>
        <strain evidence="3">JH1073</strain>
    </source>
</reference>
<dbReference type="Gene3D" id="3.40.50.720">
    <property type="entry name" value="NAD(P)-binding Rossmann-like Domain"/>
    <property type="match status" value="1"/>
</dbReference>
<reference evidence="4" key="3">
    <citation type="submission" date="2023-06" db="EMBL/GenBank/DDBJ databases">
        <title>Pangenomics reveal diversification of enzyme families and niche specialization in globally abundant SAR202 bacteria.</title>
        <authorList>
            <person name="Saw J.H.W."/>
        </authorList>
    </citation>
    <scope>NUCLEOTIDE SEQUENCE [LARGE SCALE GENOMIC DNA]</scope>
    <source>
        <strain evidence="4">JH1073</strain>
    </source>
</reference>
<feature type="domain" description="NAD-dependent epimerase/dehydratase" evidence="1">
    <location>
        <begin position="38"/>
        <end position="180"/>
    </location>
</feature>
<dbReference type="Proteomes" id="UP001219901">
    <property type="component" value="Chromosome"/>
</dbReference>